<dbReference type="Proteomes" id="UP001197093">
    <property type="component" value="Unassembled WGS sequence"/>
</dbReference>
<comment type="caution">
    <text evidence="2">The sequence shown here is derived from an EMBL/GenBank/DDBJ whole genome shotgun (WGS) entry which is preliminary data.</text>
</comment>
<name>A0AAD4F3B3_9PEZI</name>
<proteinExistence type="predicted"/>
<feature type="region of interest" description="Disordered" evidence="1">
    <location>
        <begin position="117"/>
        <end position="153"/>
    </location>
</feature>
<accession>A0AAD4F3B3</accession>
<evidence type="ECO:0000256" key="1">
    <source>
        <dbReference type="SAM" id="MobiDB-lite"/>
    </source>
</evidence>
<dbReference type="AlphaFoldDB" id="A0AAD4F3B3"/>
<evidence type="ECO:0000313" key="3">
    <source>
        <dbReference type="Proteomes" id="UP001197093"/>
    </source>
</evidence>
<sequence length="418" mass="42657">MPVLTATASFNAYDPVCTVNPCLRQVAGLVDDNPLIQYSACVSLFGSPVVTTVTPSAEVVFTTETSTVSYTDIIVSLTTQDATVSETVTVPSPVVETVTSFTTTHVDTVTTTVIVGGQTARKHKRGRCVPGPRTTSSSSSSSSSTSSASSAPFPTASECPSLEAYSSACACISAVATTLTVTAAVPTSTSTIGATVSEGIPSTSVSTVTLVKTDTATVTVPSTVITTLLAGTSTTSTVTVTSSYVAPTQTGRVLLGGNDAIQNKYLQLSVLGPFSFLTYAGSGVDSVPAAFIITANGQPVLANTPQAKLWVMNMNAASKNAMTAFFENARDGGGTAVNCSLAANNQVTCQEVTGRLTALYTCGSYLQLGVPGMNPATGCLPTTWSFLSRAESLGKLGGGTEEALSGVRLLVLVHNLTT</sequence>
<gene>
    <name evidence="2" type="ORF">NEMBOFW57_001946</name>
</gene>
<organism evidence="2 3">
    <name type="scientific">Staphylotrichum longicolle</name>
    <dbReference type="NCBI Taxonomy" id="669026"/>
    <lineage>
        <taxon>Eukaryota</taxon>
        <taxon>Fungi</taxon>
        <taxon>Dikarya</taxon>
        <taxon>Ascomycota</taxon>
        <taxon>Pezizomycotina</taxon>
        <taxon>Sordariomycetes</taxon>
        <taxon>Sordariomycetidae</taxon>
        <taxon>Sordariales</taxon>
        <taxon>Chaetomiaceae</taxon>
        <taxon>Staphylotrichum</taxon>
    </lineage>
</organism>
<reference evidence="2" key="1">
    <citation type="submission" date="2023-02" db="EMBL/GenBank/DDBJ databases">
        <authorList>
            <person name="Palmer J.M."/>
        </authorList>
    </citation>
    <scope>NUCLEOTIDE SEQUENCE</scope>
    <source>
        <strain evidence="2">FW57</strain>
    </source>
</reference>
<evidence type="ECO:0000313" key="2">
    <source>
        <dbReference type="EMBL" id="KAG7291920.1"/>
    </source>
</evidence>
<protein>
    <submittedName>
        <fullName evidence="2">Uncharacterized protein</fullName>
    </submittedName>
</protein>
<dbReference type="EMBL" id="JAHCVI010000001">
    <property type="protein sequence ID" value="KAG7291920.1"/>
    <property type="molecule type" value="Genomic_DNA"/>
</dbReference>
<keyword evidence="3" id="KW-1185">Reference proteome</keyword>
<feature type="compositionally biased region" description="Low complexity" evidence="1">
    <location>
        <begin position="134"/>
        <end position="151"/>
    </location>
</feature>